<reference evidence="2" key="2">
    <citation type="submission" date="2022-06" db="UniProtKB">
        <authorList>
            <consortium name="EnsemblMetazoa"/>
        </authorList>
    </citation>
    <scope>IDENTIFICATION</scope>
    <source>
        <strain evidence="2">PS312</strain>
    </source>
</reference>
<sequence>MRLRLFAFLEYTLHLVITNVLLMTTPYRLMIPSIGVSMNLTYLESKISDISPSSYFYSLTILNYVVEMIFLFAIYLIMIPAMVTFWKAAILHENLKRITISYFCHIVLYLLLRSIIFLYQIRLFEPTGDFSLDFPFVIAHFARVYHVYSIYSVMMAYAVERSAATVMVSDYEVKCRFYISRTLIFYISAVAMIAPTLSVASSEGKTGNIIGTFVMVSQLIASTLIITLIWIRNMALERRLKMSIDPNRLTTDYTIGKKYQVQENLKSFKFIRNMVGSCIPLGGLSLSISTYNIGKPQDLQSFLRSYIDLFTTGGLLLSLVVGILSLPEWRDDLSLRARRIFNRSGTEPTVKTTNPASPPHTETEIYFKQLRDSWNYPVHLLVMRVYLIFLLFSSISSLPRRTTIETIVETVTRRVVHILQPQCQCSQVNECKKEAMANVDKCFDKCDQHLEKFHSETSMPLTECFSNNMNNAVDADECLFKGMNDFCRSDNEKKYIIPANFSEAVGFDLEMSLAEDDIPTVAWIKRALEQFQVFQDFFGCTKKCVHREMTNCFANKKCAVAIPPQETLKPIYEKCHAHTPQMSVALFNTCQCLAFRKKVSSLYGICAVISNPTFIEN</sequence>
<dbReference type="Pfam" id="PF03125">
    <property type="entry name" value="Sre"/>
    <property type="match status" value="1"/>
</dbReference>
<dbReference type="PANTHER" id="PTHR34401">
    <property type="entry name" value="PROTEIN CBG12388-RELATED"/>
    <property type="match status" value="1"/>
</dbReference>
<evidence type="ECO:0000256" key="1">
    <source>
        <dbReference type="ARBA" id="ARBA00006803"/>
    </source>
</evidence>
<evidence type="ECO:0000313" key="2">
    <source>
        <dbReference type="EnsemblMetazoa" id="PPA42511.1"/>
    </source>
</evidence>
<name>A0A2A6BW80_PRIPA</name>
<gene>
    <name evidence="2" type="primary">WBGene00280880</name>
</gene>
<dbReference type="Proteomes" id="UP000005239">
    <property type="component" value="Unassembled WGS sequence"/>
</dbReference>
<keyword evidence="3" id="KW-1185">Reference proteome</keyword>
<dbReference type="InterPro" id="IPR004151">
    <property type="entry name" value="7TM_GPCR_serpentine_rcpt_Sre"/>
</dbReference>
<protein>
    <submittedName>
        <fullName evidence="2">Sre-38</fullName>
    </submittedName>
</protein>
<accession>A0A2A6BW80</accession>
<comment type="similarity">
    <text evidence="1">Belongs to the nematode receptor-like protein sre family.</text>
</comment>
<dbReference type="GO" id="GO:0016020">
    <property type="term" value="C:membrane"/>
    <property type="evidence" value="ECO:0007669"/>
    <property type="project" value="InterPro"/>
</dbReference>
<dbReference type="OrthoDB" id="5849192at2759"/>
<dbReference type="PANTHER" id="PTHR34401:SF6">
    <property type="entry name" value="DUF19 DOMAIN-CONTAINING PROTEIN"/>
    <property type="match status" value="1"/>
</dbReference>
<dbReference type="GO" id="GO:0007606">
    <property type="term" value="P:sensory perception of chemical stimulus"/>
    <property type="evidence" value="ECO:0007669"/>
    <property type="project" value="InterPro"/>
</dbReference>
<dbReference type="EnsemblMetazoa" id="PPA42511.1">
    <property type="protein sequence ID" value="PPA42511.1"/>
    <property type="gene ID" value="WBGene00280880"/>
</dbReference>
<evidence type="ECO:0000313" key="3">
    <source>
        <dbReference type="Proteomes" id="UP000005239"/>
    </source>
</evidence>
<organism evidence="2 3">
    <name type="scientific">Pristionchus pacificus</name>
    <name type="common">Parasitic nematode worm</name>
    <dbReference type="NCBI Taxonomy" id="54126"/>
    <lineage>
        <taxon>Eukaryota</taxon>
        <taxon>Metazoa</taxon>
        <taxon>Ecdysozoa</taxon>
        <taxon>Nematoda</taxon>
        <taxon>Chromadorea</taxon>
        <taxon>Rhabditida</taxon>
        <taxon>Rhabditina</taxon>
        <taxon>Diplogasteromorpha</taxon>
        <taxon>Diplogasteroidea</taxon>
        <taxon>Neodiplogasteridae</taxon>
        <taxon>Pristionchus</taxon>
    </lineage>
</organism>
<dbReference type="AlphaFoldDB" id="A0A2A6BW80"/>
<reference evidence="3" key="1">
    <citation type="journal article" date="2008" name="Nat. Genet.">
        <title>The Pristionchus pacificus genome provides a unique perspective on nematode lifestyle and parasitism.</title>
        <authorList>
            <person name="Dieterich C."/>
            <person name="Clifton S.W."/>
            <person name="Schuster L.N."/>
            <person name="Chinwalla A."/>
            <person name="Delehaunty K."/>
            <person name="Dinkelacker I."/>
            <person name="Fulton L."/>
            <person name="Fulton R."/>
            <person name="Godfrey J."/>
            <person name="Minx P."/>
            <person name="Mitreva M."/>
            <person name="Roeseler W."/>
            <person name="Tian H."/>
            <person name="Witte H."/>
            <person name="Yang S.P."/>
            <person name="Wilson R.K."/>
            <person name="Sommer R.J."/>
        </authorList>
    </citation>
    <scope>NUCLEOTIDE SEQUENCE [LARGE SCALE GENOMIC DNA]</scope>
    <source>
        <strain evidence="3">PS312</strain>
    </source>
</reference>
<accession>A0A8R1V055</accession>
<proteinExistence type="inferred from homology"/>